<comment type="caution">
    <text evidence="4">The sequence shown here is derived from an EMBL/GenBank/DDBJ whole genome shotgun (WGS) entry which is preliminary data.</text>
</comment>
<keyword evidence="2" id="KW-0812">Transmembrane</keyword>
<feature type="region of interest" description="Disordered" evidence="1">
    <location>
        <begin position="34"/>
        <end position="57"/>
    </location>
</feature>
<evidence type="ECO:0000256" key="3">
    <source>
        <dbReference type="SAM" id="SignalP"/>
    </source>
</evidence>
<reference evidence="4 5" key="1">
    <citation type="submission" date="2013-02" db="EMBL/GenBank/DDBJ databases">
        <title>The Genome Sequence of Enterococcus pallens BAA-351.</title>
        <authorList>
            <consortium name="The Broad Institute Genome Sequencing Platform"/>
            <consortium name="The Broad Institute Genome Sequencing Center for Infectious Disease"/>
            <person name="Earl A.M."/>
            <person name="Gilmore M.S."/>
            <person name="Lebreton F."/>
            <person name="Walker B."/>
            <person name="Young S.K."/>
            <person name="Zeng Q."/>
            <person name="Gargeya S."/>
            <person name="Fitzgerald M."/>
            <person name="Haas B."/>
            <person name="Abouelleil A."/>
            <person name="Alvarado L."/>
            <person name="Arachchi H.M."/>
            <person name="Berlin A.M."/>
            <person name="Chapman S.B."/>
            <person name="Dewar J."/>
            <person name="Goldberg J."/>
            <person name="Griggs A."/>
            <person name="Gujja S."/>
            <person name="Hansen M."/>
            <person name="Howarth C."/>
            <person name="Imamovic A."/>
            <person name="Larimer J."/>
            <person name="McCowan C."/>
            <person name="Murphy C."/>
            <person name="Neiman D."/>
            <person name="Pearson M."/>
            <person name="Priest M."/>
            <person name="Roberts A."/>
            <person name="Saif S."/>
            <person name="Shea T."/>
            <person name="Sisk P."/>
            <person name="Sykes S."/>
            <person name="Wortman J."/>
            <person name="Nusbaum C."/>
            <person name="Birren B."/>
        </authorList>
    </citation>
    <scope>NUCLEOTIDE SEQUENCE [LARGE SCALE GENOMIC DNA]</scope>
    <source>
        <strain evidence="4 5">ATCC BAA-351</strain>
    </source>
</reference>
<organism evidence="4 5">
    <name type="scientific">Enterococcus pallens ATCC BAA-351</name>
    <dbReference type="NCBI Taxonomy" id="1158607"/>
    <lineage>
        <taxon>Bacteria</taxon>
        <taxon>Bacillati</taxon>
        <taxon>Bacillota</taxon>
        <taxon>Bacilli</taxon>
        <taxon>Lactobacillales</taxon>
        <taxon>Enterococcaceae</taxon>
        <taxon>Enterococcus</taxon>
    </lineage>
</organism>
<dbReference type="eggNOG" id="ENOG5032Q3M">
    <property type="taxonomic scope" value="Bacteria"/>
</dbReference>
<dbReference type="STRING" id="160454.RV10_GL004729"/>
<dbReference type="HOGENOM" id="CLU_1967162_0_0_9"/>
<evidence type="ECO:0000256" key="2">
    <source>
        <dbReference type="SAM" id="Phobius"/>
    </source>
</evidence>
<keyword evidence="3" id="KW-0732">Signal</keyword>
<name>R2SMR5_9ENTE</name>
<feature type="chain" id="PRO_5004365611" evidence="3">
    <location>
        <begin position="25"/>
        <end position="127"/>
    </location>
</feature>
<dbReference type="Proteomes" id="UP000013782">
    <property type="component" value="Unassembled WGS sequence"/>
</dbReference>
<accession>R2SMR5</accession>
<dbReference type="RefSeq" id="WP_010756915.1">
    <property type="nucleotide sequence ID" value="NZ_ASWD01000001.1"/>
</dbReference>
<evidence type="ECO:0000256" key="1">
    <source>
        <dbReference type="SAM" id="MobiDB-lite"/>
    </source>
</evidence>
<feature type="compositionally biased region" description="Pro residues" evidence="1">
    <location>
        <begin position="43"/>
        <end position="56"/>
    </location>
</feature>
<proteinExistence type="predicted"/>
<keyword evidence="2" id="KW-0472">Membrane</keyword>
<evidence type="ECO:0000313" key="5">
    <source>
        <dbReference type="Proteomes" id="UP000013782"/>
    </source>
</evidence>
<keyword evidence="5" id="KW-1185">Reference proteome</keyword>
<keyword evidence="2" id="KW-1133">Transmembrane helix</keyword>
<dbReference type="EMBL" id="AJAQ01000015">
    <property type="protein sequence ID" value="EOH94186.1"/>
    <property type="molecule type" value="Genomic_DNA"/>
</dbReference>
<sequence>MKVRNCFVWLTIILGLSFPITTSAQTQEKGTNVGIGFRTEQPKPTPTPVQPLPSEPVPINNVLPATIGQTRYYTQSDQPQTASKGTLPKTGEQRQVVFLQFIGLGCVASCFWLFLFTRLREEEQEND</sequence>
<dbReference type="AlphaFoldDB" id="R2SMR5"/>
<evidence type="ECO:0000313" key="4">
    <source>
        <dbReference type="EMBL" id="EOH94186.1"/>
    </source>
</evidence>
<protein>
    <submittedName>
        <fullName evidence="4">LPXTG-domain-containing protein cell wall anchor domain</fullName>
    </submittedName>
</protein>
<gene>
    <name evidence="4" type="ORF">UAU_01921</name>
</gene>
<feature type="transmembrane region" description="Helical" evidence="2">
    <location>
        <begin position="97"/>
        <end position="116"/>
    </location>
</feature>
<feature type="signal peptide" evidence="3">
    <location>
        <begin position="1"/>
        <end position="24"/>
    </location>
</feature>
<dbReference type="PATRIC" id="fig|1158607.3.peg.1889"/>
<dbReference type="NCBIfam" id="TIGR01167">
    <property type="entry name" value="LPXTG_anchor"/>
    <property type="match status" value="1"/>
</dbReference>